<dbReference type="GeneTree" id="ENSGT00940000155866"/>
<dbReference type="SUPFAM" id="SSF49503">
    <property type="entry name" value="Cupredoxins"/>
    <property type="match status" value="5"/>
</dbReference>
<comment type="similarity">
    <text evidence="3">Belongs to the multicopper oxidase family.</text>
</comment>
<dbReference type="GO" id="GO:0004322">
    <property type="term" value="F:ferroxidase activity"/>
    <property type="evidence" value="ECO:0007669"/>
    <property type="project" value="UniProtKB-EC"/>
</dbReference>
<keyword evidence="11" id="KW-0560">Oxidoreductase</keyword>
<evidence type="ECO:0000256" key="5">
    <source>
        <dbReference type="ARBA" id="ARBA00022448"/>
    </source>
</evidence>
<evidence type="ECO:0000313" key="21">
    <source>
        <dbReference type="Proteomes" id="UP000594220"/>
    </source>
</evidence>
<keyword evidence="15" id="KW-0325">Glycoprotein</keyword>
<reference evidence="20" key="1">
    <citation type="submission" date="2025-08" db="UniProtKB">
        <authorList>
            <consortium name="Ensembl"/>
        </authorList>
    </citation>
    <scope>IDENTIFICATION</scope>
</reference>
<dbReference type="InterPro" id="IPR011706">
    <property type="entry name" value="Cu-oxidase_C"/>
</dbReference>
<dbReference type="AlphaFoldDB" id="A0A7M4FCY8"/>
<keyword evidence="8 17" id="KW-0732">Signal</keyword>
<evidence type="ECO:0000256" key="17">
    <source>
        <dbReference type="SAM" id="SignalP"/>
    </source>
</evidence>
<evidence type="ECO:0000313" key="20">
    <source>
        <dbReference type="Ensembl" id="ENSCPRP00005021992.1"/>
    </source>
</evidence>
<dbReference type="GO" id="GO:0005886">
    <property type="term" value="C:plasma membrane"/>
    <property type="evidence" value="ECO:0007669"/>
    <property type="project" value="TreeGrafter"/>
</dbReference>
<dbReference type="Pfam" id="PF07731">
    <property type="entry name" value="Cu-oxidase_2"/>
    <property type="match status" value="2"/>
</dbReference>
<dbReference type="FunFam" id="2.60.40.420:FF:000009">
    <property type="entry name" value="Ceruloplasmin"/>
    <property type="match status" value="1"/>
</dbReference>
<dbReference type="InterPro" id="IPR008972">
    <property type="entry name" value="Cupredoxin"/>
</dbReference>
<dbReference type="Gene3D" id="2.60.40.420">
    <property type="entry name" value="Cupredoxins - blue copper proteins"/>
    <property type="match status" value="3"/>
</dbReference>
<feature type="domain" description="Plastocyanin-like" evidence="19">
    <location>
        <begin position="99"/>
        <end position="208"/>
    </location>
</feature>
<dbReference type="GO" id="GO:0005507">
    <property type="term" value="F:copper ion binding"/>
    <property type="evidence" value="ECO:0007669"/>
    <property type="project" value="InterPro"/>
</dbReference>
<feature type="domain" description="Plastocyanin-like" evidence="18">
    <location>
        <begin position="756"/>
        <end position="874"/>
    </location>
</feature>
<reference evidence="20" key="2">
    <citation type="submission" date="2025-09" db="UniProtKB">
        <authorList>
            <consortium name="Ensembl"/>
        </authorList>
    </citation>
    <scope>IDENTIFICATION</scope>
</reference>
<evidence type="ECO:0000256" key="15">
    <source>
        <dbReference type="ARBA" id="ARBA00023180"/>
    </source>
</evidence>
<dbReference type="PROSITE" id="PS00079">
    <property type="entry name" value="MULTICOPPER_OXIDASE1"/>
    <property type="match status" value="2"/>
</dbReference>
<feature type="domain" description="Plastocyanin-like" evidence="18">
    <location>
        <begin position="315"/>
        <end position="363"/>
    </location>
</feature>
<keyword evidence="12" id="KW-0406">Ion transport</keyword>
<accession>A0A7M4FCY8</accession>
<dbReference type="EC" id="1.16.3.1" evidence="4"/>
<dbReference type="InterPro" id="IPR002355">
    <property type="entry name" value="Cu_oxidase_Cu_BS"/>
</dbReference>
<keyword evidence="6 16" id="KW-0812">Transmembrane</keyword>
<evidence type="ECO:0000256" key="1">
    <source>
        <dbReference type="ARBA" id="ARBA00001935"/>
    </source>
</evidence>
<feature type="domain" description="Plastocyanin-like" evidence="19">
    <location>
        <begin position="455"/>
        <end position="499"/>
    </location>
</feature>
<dbReference type="InterPro" id="IPR045087">
    <property type="entry name" value="Cu-oxidase_fam"/>
</dbReference>
<evidence type="ECO:0000256" key="10">
    <source>
        <dbReference type="ARBA" id="ARBA00022989"/>
    </source>
</evidence>
<dbReference type="InterPro" id="IPR011707">
    <property type="entry name" value="Cu-oxidase-like_N"/>
</dbReference>
<proteinExistence type="inferred from homology"/>
<dbReference type="InterPro" id="IPR033138">
    <property type="entry name" value="Cu_oxidase_CS"/>
</dbReference>
<evidence type="ECO:0000259" key="19">
    <source>
        <dbReference type="Pfam" id="PF07732"/>
    </source>
</evidence>
<keyword evidence="5" id="KW-0813">Transport</keyword>
<comment type="cofactor">
    <cofactor evidence="1">
        <name>Cu cation</name>
        <dbReference type="ChEBI" id="CHEBI:23378"/>
    </cofactor>
</comment>
<sequence length="961" mass="108891">MFPLKLNSCIFALKFPLLFVLVEAATRTYYIGIVEENWDYAPTGKNLITGQILTEDEQASFYVKRGPIRIGRIYKKAIYRQFTDGTYTQEIPKASWLGFLGPVLKAEEEDIFIVHLKNFGSRPYSMHPHGVFYDKESEGALYPDGTGGKSKEDDFVVPGRNYTYTWRVKNNYAPTSADPACLTWIYHSHIDTPRDISTGLIGPLLICKKGTLDDSTMQRTDASKTFALMFSAVDENLSWYLDENINTFCLEPTMVDKEDEGFIHSNKMHAINGYIFGNLPILEMCAGESVSWHLFGMGNEIDMHSTYFFGHTVTSRGHRSDVIHLFPATFITAEMIAGNVGKWLLACQVNDHLQAGMEGLYNVQTCNKNISQPSLSGRERRYFIAAEEVLWDYGPEGYDKFTGQGLNATGSNSATFFTRGEDRIGGKYWKVHYVEYADAAFTRRKNLTEVTKHLGILGPVIKAEVGDTVLVTFANKADKNYSIMAHGVSYNKLSEGVAYLDGTFEVVCRTFDHFVAGMKQLYEVNSCTNTGHSRQRYATMRTFYIAAEEVEWDYASNKSWALRKHNMTGEAESYGYIFVSKGEDRIGSKYKKVVYREYTNGDFTRHKVRSAREEHLEILGPLIHAEVGETILIVFKNKASRPYSITAHGIEESSCYVWPASWALHAGLGWQWNVPEWSGPGYSDPNCITWVYYSTVNFVKDMYSGLVGPLIICRKGILKEKGLRKDIDREFALLFLVFDENESWYLKENIEKYLHKNPDNLNYTEEFLESNVMHAINGKIYNNLLGLTMNKGENTNWYLIGMGNEIDIHTVHFHAQSFIFKVGENNDHRADVYDLYPGTFQTIELVADNPGTWLLHCHVADHIHAGMETTYTINESEFSPLTCIAFSQAASCLTGYDRGGVEFFGKTLDPGEASSTLVALFFIGLTLLVTVLILLSLITCQRKRTYYGAMHRKCMLPTDSL</sequence>
<evidence type="ECO:0000256" key="8">
    <source>
        <dbReference type="ARBA" id="ARBA00022729"/>
    </source>
</evidence>
<evidence type="ECO:0000256" key="3">
    <source>
        <dbReference type="ARBA" id="ARBA00010609"/>
    </source>
</evidence>
<dbReference type="PROSITE" id="PS00080">
    <property type="entry name" value="MULTICOPPER_OXIDASE2"/>
    <property type="match status" value="1"/>
</dbReference>
<dbReference type="GO" id="GO:0006826">
    <property type="term" value="P:iron ion transport"/>
    <property type="evidence" value="ECO:0007669"/>
    <property type="project" value="TreeGrafter"/>
</dbReference>
<comment type="subcellular location">
    <subcellularLocation>
        <location evidence="2">Membrane</location>
        <topology evidence="2">Single-pass membrane protein</topology>
    </subcellularLocation>
</comment>
<keyword evidence="10 16" id="KW-1133">Transmembrane helix</keyword>
<feature type="transmembrane region" description="Helical" evidence="16">
    <location>
        <begin position="917"/>
        <end position="940"/>
    </location>
</feature>
<evidence type="ECO:0000256" key="13">
    <source>
        <dbReference type="ARBA" id="ARBA00023136"/>
    </source>
</evidence>
<gene>
    <name evidence="20" type="primary">HEPHL1</name>
</gene>
<dbReference type="PANTHER" id="PTHR11709:SF233">
    <property type="entry name" value="FERROXIDASE HEPHL1"/>
    <property type="match status" value="1"/>
</dbReference>
<keyword evidence="13 16" id="KW-0472">Membrane</keyword>
<evidence type="ECO:0000256" key="16">
    <source>
        <dbReference type="SAM" id="Phobius"/>
    </source>
</evidence>
<evidence type="ECO:0000256" key="4">
    <source>
        <dbReference type="ARBA" id="ARBA00013107"/>
    </source>
</evidence>
<name>A0A7M4FCY8_CROPO</name>
<evidence type="ECO:0000256" key="11">
    <source>
        <dbReference type="ARBA" id="ARBA00023002"/>
    </source>
</evidence>
<dbReference type="FunFam" id="2.60.40.420:FF:000002">
    <property type="entry name" value="Hephaestin like 1"/>
    <property type="match status" value="1"/>
</dbReference>
<feature type="chain" id="PRO_5029568350" description="ferroxidase" evidence="17">
    <location>
        <begin position="25"/>
        <end position="961"/>
    </location>
</feature>
<evidence type="ECO:0000256" key="6">
    <source>
        <dbReference type="ARBA" id="ARBA00022692"/>
    </source>
</evidence>
<dbReference type="FunFam" id="2.60.40.420:FF:000028">
    <property type="entry name" value="Ceruloplasmin"/>
    <property type="match status" value="1"/>
</dbReference>
<evidence type="ECO:0000256" key="14">
    <source>
        <dbReference type="ARBA" id="ARBA00023157"/>
    </source>
</evidence>
<keyword evidence="21" id="KW-1185">Reference proteome</keyword>
<dbReference type="Ensembl" id="ENSCPRT00005025706.1">
    <property type="protein sequence ID" value="ENSCPRP00005021992.1"/>
    <property type="gene ID" value="ENSCPRG00005015292.1"/>
</dbReference>
<feature type="signal peptide" evidence="17">
    <location>
        <begin position="1"/>
        <end position="24"/>
    </location>
</feature>
<keyword evidence="14" id="KW-1015">Disulfide bond</keyword>
<evidence type="ECO:0000256" key="9">
    <source>
        <dbReference type="ARBA" id="ARBA00022737"/>
    </source>
</evidence>
<organism evidence="20 21">
    <name type="scientific">Crocodylus porosus</name>
    <name type="common">Saltwater crocodile</name>
    <name type="synonym">Estuarine crocodile</name>
    <dbReference type="NCBI Taxonomy" id="8502"/>
    <lineage>
        <taxon>Eukaryota</taxon>
        <taxon>Metazoa</taxon>
        <taxon>Chordata</taxon>
        <taxon>Craniata</taxon>
        <taxon>Vertebrata</taxon>
        <taxon>Euteleostomi</taxon>
        <taxon>Archelosauria</taxon>
        <taxon>Archosauria</taxon>
        <taxon>Crocodylia</taxon>
        <taxon>Longirostres</taxon>
        <taxon>Crocodylidae</taxon>
        <taxon>Crocodylus</taxon>
    </lineage>
</organism>
<dbReference type="Proteomes" id="UP000594220">
    <property type="component" value="Unplaced"/>
</dbReference>
<dbReference type="Pfam" id="PF07732">
    <property type="entry name" value="Cu-oxidase_3"/>
    <property type="match status" value="2"/>
</dbReference>
<keyword evidence="7" id="KW-0479">Metal-binding</keyword>
<keyword evidence="9" id="KW-0677">Repeat</keyword>
<protein>
    <recommendedName>
        <fullName evidence="4">ferroxidase</fullName>
        <ecNumber evidence="4">1.16.3.1</ecNumber>
    </recommendedName>
</protein>
<evidence type="ECO:0000256" key="12">
    <source>
        <dbReference type="ARBA" id="ARBA00023065"/>
    </source>
</evidence>
<dbReference type="PANTHER" id="PTHR11709">
    <property type="entry name" value="MULTI-COPPER OXIDASE"/>
    <property type="match status" value="1"/>
</dbReference>
<evidence type="ECO:0000256" key="2">
    <source>
        <dbReference type="ARBA" id="ARBA00004167"/>
    </source>
</evidence>
<evidence type="ECO:0000256" key="7">
    <source>
        <dbReference type="ARBA" id="ARBA00022723"/>
    </source>
</evidence>
<evidence type="ECO:0000259" key="18">
    <source>
        <dbReference type="Pfam" id="PF07731"/>
    </source>
</evidence>